<organism evidence="5 6">
    <name type="scientific">Fusarium phyllophilum</name>
    <dbReference type="NCBI Taxonomy" id="47803"/>
    <lineage>
        <taxon>Eukaryota</taxon>
        <taxon>Fungi</taxon>
        <taxon>Dikarya</taxon>
        <taxon>Ascomycota</taxon>
        <taxon>Pezizomycotina</taxon>
        <taxon>Sordariomycetes</taxon>
        <taxon>Hypocreomycetidae</taxon>
        <taxon>Hypocreales</taxon>
        <taxon>Nectriaceae</taxon>
        <taxon>Fusarium</taxon>
        <taxon>Fusarium fujikuroi species complex</taxon>
    </lineage>
</organism>
<proteinExistence type="predicted"/>
<feature type="transmembrane region" description="Helical" evidence="3">
    <location>
        <begin position="894"/>
        <end position="917"/>
    </location>
</feature>
<feature type="transmembrane region" description="Helical" evidence="3">
    <location>
        <begin position="706"/>
        <end position="725"/>
    </location>
</feature>
<dbReference type="GO" id="GO:0001228">
    <property type="term" value="F:DNA-binding transcription activator activity, RNA polymerase II-specific"/>
    <property type="evidence" value="ECO:0007669"/>
    <property type="project" value="TreeGrafter"/>
</dbReference>
<comment type="caution">
    <text evidence="5">The sequence shown here is derived from an EMBL/GenBank/DDBJ whole genome shotgun (WGS) entry which is preliminary data.</text>
</comment>
<dbReference type="GO" id="GO:0008270">
    <property type="term" value="F:zinc ion binding"/>
    <property type="evidence" value="ECO:0007669"/>
    <property type="project" value="InterPro"/>
</dbReference>
<dbReference type="Pfam" id="PF11951">
    <property type="entry name" value="Fungal_trans_2"/>
    <property type="match status" value="1"/>
</dbReference>
<dbReference type="CDD" id="cd00067">
    <property type="entry name" value="GAL4"/>
    <property type="match status" value="1"/>
</dbReference>
<sequence>MDNALPSSESRIMQGDGELSQAINNRQPSDSLPLKQALRGDSADVSTSTSSSSSSSLISGRPRRRPIPRKGHTKSRRGCFHCKRRRVKCQETRPSCDNCDRLGLRCEYPQTSDKGLVTLPSPQPAQPISQAQLSMVDLRFFHHFLLHAYPGLPIQGEEVWKEVAKYSHGFDFLAHAMLAVGASHLGLCNGTDYNSDAISHRVKAIKALNTTLDTPCQNKEEGDARYATLMALTWQSSYMLDGMQEFLSMLRGCTIVSKCSVFQFEDSAFRMFTTEGHVQRVNDINSGFDIGLSDHEAIDAGIASIKAIAPLSQTTLEISLAAALQSILEMSRTSCIGGFGAVCRSYQLFGGASDSDFLAISNFDNHVAQIIMAHFFAIEYVLASIALVPVWPSFPFRKTIITAWILGVKRQVPASYGAYIEWPLEFTAKWQAWETAHFFRVRSIIENPTVGARLISYGCDNGDDSSLNCTTTCSNATLMYNSPQNLWNCMTLATLGMLVGPGNDTIDRESEKKMDEQFHFGTVEKFNSLNVFRKVRDCAWASCSDSTYGRCTSSLQGFKCGPLSPENIAKFGRVMAKPYCQAASAGIDLDIAGQGIVTAYVIQLVLALFLGLCFKLTTSWIRTFGRISSPFQKDSVFRGTCQRWQTTLSETGFAKAASSAMLDFQESQALFATTISITAIITFDGGNRAGLANMLTLFSWMFNHRILQGLITAGMYSVLIAQLVMHRAGERRFYTLFFVVLSWILMTVITEFQDFNADAFEEHLKQVSTVDACGGNPGPMSFCQGIKEKNSYDFFNITLACRFTIHVIVSCLIVDWAVHFAKTRMTGDKIKYTQIGGDSRTIFSFAETKGAKLSLGVFWAAIEILTIIMIFIGLREMIELLDMHSADDGLSTWGFGQLVAVAIWFPVTIKFICLSIFGSRREVKQKVNIDRPQVLEMASYSHNKAHNTASSSA</sequence>
<dbReference type="OrthoDB" id="4582561at2759"/>
<feature type="transmembrane region" description="Helical" evidence="3">
    <location>
        <begin position="732"/>
        <end position="750"/>
    </location>
</feature>
<dbReference type="SMART" id="SM00066">
    <property type="entry name" value="GAL4"/>
    <property type="match status" value="1"/>
</dbReference>
<dbReference type="InterPro" id="IPR053157">
    <property type="entry name" value="Sterol_Uptake_Regulator"/>
</dbReference>
<dbReference type="Proteomes" id="UP000582016">
    <property type="component" value="Unassembled WGS sequence"/>
</dbReference>
<feature type="region of interest" description="Disordered" evidence="2">
    <location>
        <begin position="1"/>
        <end position="75"/>
    </location>
</feature>
<evidence type="ECO:0000313" key="6">
    <source>
        <dbReference type="Proteomes" id="UP000582016"/>
    </source>
</evidence>
<evidence type="ECO:0000313" key="5">
    <source>
        <dbReference type="EMBL" id="KAF5557173.1"/>
    </source>
</evidence>
<dbReference type="SUPFAM" id="SSF57701">
    <property type="entry name" value="Zn2/Cys6 DNA-binding domain"/>
    <property type="match status" value="1"/>
</dbReference>
<feature type="compositionally biased region" description="Polar residues" evidence="2">
    <location>
        <begin position="21"/>
        <end position="30"/>
    </location>
</feature>
<gene>
    <name evidence="5" type="ORF">FPHYL_7762</name>
</gene>
<evidence type="ECO:0000256" key="2">
    <source>
        <dbReference type="SAM" id="MobiDB-lite"/>
    </source>
</evidence>
<dbReference type="InterPro" id="IPR021858">
    <property type="entry name" value="Fun_TF"/>
</dbReference>
<feature type="transmembrane region" description="Helical" evidence="3">
    <location>
        <begin position="797"/>
        <end position="821"/>
    </location>
</feature>
<dbReference type="PROSITE" id="PS00463">
    <property type="entry name" value="ZN2_CY6_FUNGAL_1"/>
    <property type="match status" value="1"/>
</dbReference>
<keyword evidence="3" id="KW-1133">Transmembrane helix</keyword>
<dbReference type="InterPro" id="IPR001138">
    <property type="entry name" value="Zn2Cys6_DnaBD"/>
</dbReference>
<dbReference type="PROSITE" id="PS50048">
    <property type="entry name" value="ZN2_CY6_FUNGAL_2"/>
    <property type="match status" value="1"/>
</dbReference>
<feature type="compositionally biased region" description="Basic residues" evidence="2">
    <location>
        <begin position="61"/>
        <end position="75"/>
    </location>
</feature>
<keyword evidence="3" id="KW-0472">Membrane</keyword>
<feature type="domain" description="Zn(2)-C6 fungal-type" evidence="4">
    <location>
        <begin position="78"/>
        <end position="108"/>
    </location>
</feature>
<dbReference type="AlphaFoldDB" id="A0A8H5JKU3"/>
<reference evidence="5 6" key="1">
    <citation type="submission" date="2020-05" db="EMBL/GenBank/DDBJ databases">
        <title>Identification and distribution of gene clusters putatively required for synthesis of sphingolipid metabolism inhibitors in phylogenetically diverse species of the filamentous fungus Fusarium.</title>
        <authorList>
            <person name="Kim H.-S."/>
            <person name="Busman M."/>
            <person name="Brown D.W."/>
            <person name="Divon H."/>
            <person name="Uhlig S."/>
            <person name="Proctor R.H."/>
        </authorList>
    </citation>
    <scope>NUCLEOTIDE SEQUENCE [LARGE SCALE GENOMIC DNA]</scope>
    <source>
        <strain evidence="5 6">NRRL 13617</strain>
    </source>
</reference>
<evidence type="ECO:0000259" key="4">
    <source>
        <dbReference type="PROSITE" id="PS50048"/>
    </source>
</evidence>
<feature type="compositionally biased region" description="Low complexity" evidence="2">
    <location>
        <begin position="46"/>
        <end position="56"/>
    </location>
</feature>
<feature type="compositionally biased region" description="Polar residues" evidence="2">
    <location>
        <begin position="1"/>
        <end position="11"/>
    </location>
</feature>
<keyword evidence="6" id="KW-1185">Reference proteome</keyword>
<accession>A0A8H5JKU3</accession>
<dbReference type="PANTHER" id="PTHR47784:SF7">
    <property type="entry name" value="ZN(II)2CYS6 TRANSCRIPTION FACTOR (EUROFUNG)"/>
    <property type="match status" value="1"/>
</dbReference>
<name>A0A8H5JKU3_9HYPO</name>
<dbReference type="EMBL" id="JAAOAQ010000282">
    <property type="protein sequence ID" value="KAF5557173.1"/>
    <property type="molecule type" value="Genomic_DNA"/>
</dbReference>
<protein>
    <recommendedName>
        <fullName evidence="4">Zn(2)-C6 fungal-type domain-containing protein</fullName>
    </recommendedName>
</protein>
<dbReference type="PANTHER" id="PTHR47784">
    <property type="entry name" value="STEROL UPTAKE CONTROL PROTEIN 2"/>
    <property type="match status" value="1"/>
</dbReference>
<dbReference type="InterPro" id="IPR036864">
    <property type="entry name" value="Zn2-C6_fun-type_DNA-bd_sf"/>
</dbReference>
<dbReference type="Gene3D" id="4.10.240.10">
    <property type="entry name" value="Zn(2)-C6 fungal-type DNA-binding domain"/>
    <property type="match status" value="1"/>
</dbReference>
<dbReference type="Pfam" id="PF00172">
    <property type="entry name" value="Zn_clus"/>
    <property type="match status" value="1"/>
</dbReference>
<keyword evidence="3" id="KW-0812">Transmembrane</keyword>
<feature type="transmembrane region" description="Helical" evidence="3">
    <location>
        <begin position="669"/>
        <end position="686"/>
    </location>
</feature>
<feature type="transmembrane region" description="Helical" evidence="3">
    <location>
        <begin position="853"/>
        <end position="874"/>
    </location>
</feature>
<evidence type="ECO:0000256" key="3">
    <source>
        <dbReference type="SAM" id="Phobius"/>
    </source>
</evidence>
<keyword evidence="1" id="KW-0539">Nucleus</keyword>
<feature type="transmembrane region" description="Helical" evidence="3">
    <location>
        <begin position="597"/>
        <end position="617"/>
    </location>
</feature>
<evidence type="ECO:0000256" key="1">
    <source>
        <dbReference type="ARBA" id="ARBA00023242"/>
    </source>
</evidence>